<dbReference type="EC" id="5.3.3.2" evidence="6"/>
<dbReference type="OrthoDB" id="510307at2759"/>
<dbReference type="InterPro" id="IPR000086">
    <property type="entry name" value="NUDIX_hydrolase_dom"/>
</dbReference>
<evidence type="ECO:0000313" key="17">
    <source>
        <dbReference type="Proteomes" id="UP000593567"/>
    </source>
</evidence>
<keyword evidence="10" id="KW-0460">Magnesium</keyword>
<dbReference type="Pfam" id="PF00293">
    <property type="entry name" value="NUDIX"/>
    <property type="match status" value="1"/>
</dbReference>
<reference evidence="16" key="1">
    <citation type="submission" date="2020-06" db="EMBL/GenBank/DDBJ databases">
        <title>Draft genome of Bugula neritina, a colonial animal packing powerful symbionts and potential medicines.</title>
        <authorList>
            <person name="Rayko M."/>
        </authorList>
    </citation>
    <scope>NUCLEOTIDE SEQUENCE [LARGE SCALE GENOMIC DNA]</scope>
    <source>
        <strain evidence="16">Kwan_BN1</strain>
    </source>
</reference>
<protein>
    <recommendedName>
        <fullName evidence="6">isopentenyl-diphosphate Delta-isomerase</fullName>
        <ecNumber evidence="6">5.3.3.2</ecNumber>
    </recommendedName>
</protein>
<evidence type="ECO:0000256" key="1">
    <source>
        <dbReference type="ARBA" id="ARBA00000374"/>
    </source>
</evidence>
<evidence type="ECO:0000256" key="3">
    <source>
        <dbReference type="ARBA" id="ARBA00003951"/>
    </source>
</evidence>
<evidence type="ECO:0000313" key="16">
    <source>
        <dbReference type="EMBL" id="KAF6023790.1"/>
    </source>
</evidence>
<keyword evidence="12" id="KW-0443">Lipid metabolism</keyword>
<keyword evidence="9" id="KW-0756">Sterol biosynthesis</keyword>
<keyword evidence="7" id="KW-0444">Lipid biosynthesis</keyword>
<dbReference type="NCBIfam" id="TIGR02150">
    <property type="entry name" value="IPP_isom_1"/>
    <property type="match status" value="1"/>
</dbReference>
<evidence type="ECO:0000256" key="12">
    <source>
        <dbReference type="ARBA" id="ARBA00023098"/>
    </source>
</evidence>
<evidence type="ECO:0000259" key="15">
    <source>
        <dbReference type="PROSITE" id="PS51462"/>
    </source>
</evidence>
<dbReference type="PROSITE" id="PS51462">
    <property type="entry name" value="NUDIX"/>
    <property type="match status" value="1"/>
</dbReference>
<organism evidence="16 17">
    <name type="scientific">Bugula neritina</name>
    <name type="common">Brown bryozoan</name>
    <name type="synonym">Sertularia neritina</name>
    <dbReference type="NCBI Taxonomy" id="10212"/>
    <lineage>
        <taxon>Eukaryota</taxon>
        <taxon>Metazoa</taxon>
        <taxon>Spiralia</taxon>
        <taxon>Lophotrochozoa</taxon>
        <taxon>Bryozoa</taxon>
        <taxon>Gymnolaemata</taxon>
        <taxon>Cheilostomatida</taxon>
        <taxon>Flustrina</taxon>
        <taxon>Buguloidea</taxon>
        <taxon>Bugulidae</taxon>
        <taxon>Bugula</taxon>
    </lineage>
</organism>
<keyword evidence="13" id="KW-0414">Isoprene biosynthesis</keyword>
<name>A0A7J7JC05_BUGNE</name>
<gene>
    <name evidence="16" type="ORF">EB796_017892</name>
</gene>
<evidence type="ECO:0000256" key="9">
    <source>
        <dbReference type="ARBA" id="ARBA00022778"/>
    </source>
</evidence>
<comment type="caution">
    <text evidence="16">The sequence shown here is derived from an EMBL/GenBank/DDBJ whole genome shotgun (WGS) entry which is preliminary data.</text>
</comment>
<sequence>MKQLFRSVGFSVYSNYSKVLPPRVSGLLCYCVNHCRHSHSGTKSTTLEVKLNRQCNSPTTTSTALRVRVGQNHNRPLFLRKMSSSTTVDSLLSGLDQTQIDLLKEECILLDEDDKKIGSASKKDCHLLENIEKGMLHRAFSVFLFNTDGKLLLQQRSDAKITYPGHYTNTCCSHPLNFEAELDETEAIGVRRAAQRKLYHELGIKASQLPLDEFNYLTRIRYKASNVPYDGKFGEHEIDYILFIQRDVELDVNENEVKSVKYVSQEELKEFLDKASSEGNLITPWFKLICDKFLYNWWNNLKSLQSQQDRGTIHRL</sequence>
<dbReference type="UniPathway" id="UPA00059">
    <property type="reaction ID" value="UER00104"/>
</dbReference>
<accession>A0A7J7JC05</accession>
<dbReference type="InterPro" id="IPR011876">
    <property type="entry name" value="IsopentenylPP_isomerase_typ1"/>
</dbReference>
<keyword evidence="9" id="KW-0753">Steroid metabolism</keyword>
<dbReference type="FunFam" id="3.90.79.10:FF:000012">
    <property type="entry name" value="Isopentenyl-diphosphate Delta-isomerase 1"/>
    <property type="match status" value="1"/>
</dbReference>
<keyword evidence="9" id="KW-1207">Sterol metabolism</keyword>
<dbReference type="AlphaFoldDB" id="A0A7J7JC05"/>
<dbReference type="SUPFAM" id="SSF55811">
    <property type="entry name" value="Nudix"/>
    <property type="match status" value="1"/>
</dbReference>
<comment type="pathway">
    <text evidence="4">Isoprenoid biosynthesis; dimethylallyl diphosphate biosynthesis; dimethylallyl diphosphate from isopentenyl diphosphate: step 1/1.</text>
</comment>
<evidence type="ECO:0000256" key="13">
    <source>
        <dbReference type="ARBA" id="ARBA00023229"/>
    </source>
</evidence>
<comment type="catalytic activity">
    <reaction evidence="1">
        <text>isopentenyl diphosphate = dimethylallyl diphosphate</text>
        <dbReference type="Rhea" id="RHEA:23284"/>
        <dbReference type="ChEBI" id="CHEBI:57623"/>
        <dbReference type="ChEBI" id="CHEBI:128769"/>
        <dbReference type="EC" id="5.3.3.2"/>
    </reaction>
</comment>
<dbReference type="GO" id="GO:0009240">
    <property type="term" value="P:isopentenyl diphosphate biosynthetic process"/>
    <property type="evidence" value="ECO:0007669"/>
    <property type="project" value="TreeGrafter"/>
</dbReference>
<dbReference type="GO" id="GO:0004452">
    <property type="term" value="F:isopentenyl-diphosphate delta-isomerase activity"/>
    <property type="evidence" value="ECO:0007669"/>
    <property type="project" value="UniProtKB-EC"/>
</dbReference>
<dbReference type="Proteomes" id="UP000593567">
    <property type="component" value="Unassembled WGS sequence"/>
</dbReference>
<keyword evidence="14" id="KW-0413">Isomerase</keyword>
<feature type="domain" description="Nudix hydrolase" evidence="15">
    <location>
        <begin position="135"/>
        <end position="288"/>
    </location>
</feature>
<comment type="cofactor">
    <cofactor evidence="2">
        <name>Mg(2+)</name>
        <dbReference type="ChEBI" id="CHEBI:18420"/>
    </cofactor>
</comment>
<dbReference type="GO" id="GO:0006695">
    <property type="term" value="P:cholesterol biosynthetic process"/>
    <property type="evidence" value="ECO:0007669"/>
    <property type="project" value="UniProtKB-KW"/>
</dbReference>
<evidence type="ECO:0000256" key="11">
    <source>
        <dbReference type="ARBA" id="ARBA00022955"/>
    </source>
</evidence>
<dbReference type="CDD" id="cd02885">
    <property type="entry name" value="NUDIX_IPP_Isomerase"/>
    <property type="match status" value="1"/>
</dbReference>
<evidence type="ECO:0000256" key="5">
    <source>
        <dbReference type="ARBA" id="ARBA00007579"/>
    </source>
</evidence>
<comment type="similarity">
    <text evidence="5">Belongs to the IPP isomerase type 1 family.</text>
</comment>
<dbReference type="PANTHER" id="PTHR10885">
    <property type="entry name" value="ISOPENTENYL-DIPHOSPHATE DELTA-ISOMERASE"/>
    <property type="match status" value="1"/>
</dbReference>
<proteinExistence type="inferred from homology"/>
<dbReference type="EMBL" id="VXIV02002663">
    <property type="protein sequence ID" value="KAF6023790.1"/>
    <property type="molecule type" value="Genomic_DNA"/>
</dbReference>
<keyword evidence="11" id="KW-0752">Steroid biosynthesis</keyword>
<dbReference type="GO" id="GO:0050992">
    <property type="term" value="P:dimethylallyl diphosphate biosynthetic process"/>
    <property type="evidence" value="ECO:0007669"/>
    <property type="project" value="UniProtKB-UniPathway"/>
</dbReference>
<dbReference type="Gene3D" id="3.90.79.10">
    <property type="entry name" value="Nucleoside Triphosphate Pyrophosphohydrolase"/>
    <property type="match status" value="1"/>
</dbReference>
<keyword evidence="9" id="KW-0152">Cholesterol biosynthesis</keyword>
<evidence type="ECO:0000256" key="10">
    <source>
        <dbReference type="ARBA" id="ARBA00022842"/>
    </source>
</evidence>
<evidence type="ECO:0000256" key="14">
    <source>
        <dbReference type="ARBA" id="ARBA00023235"/>
    </source>
</evidence>
<comment type="function">
    <text evidence="3">Catalyzes the 1,3-allylic rearrangement of the homoallylic substrate isopentenyl (IPP) to its highly electrophilic allylic isomer, dimethylallyl diphosphate (DMAPP).</text>
</comment>
<keyword evidence="8" id="KW-0479">Metal-binding</keyword>
<keyword evidence="9" id="KW-0153">Cholesterol metabolism</keyword>
<evidence type="ECO:0000256" key="4">
    <source>
        <dbReference type="ARBA" id="ARBA00004826"/>
    </source>
</evidence>
<dbReference type="GO" id="GO:0046872">
    <property type="term" value="F:metal ion binding"/>
    <property type="evidence" value="ECO:0007669"/>
    <property type="project" value="UniProtKB-KW"/>
</dbReference>
<keyword evidence="17" id="KW-1185">Reference proteome</keyword>
<evidence type="ECO:0000256" key="8">
    <source>
        <dbReference type="ARBA" id="ARBA00022723"/>
    </source>
</evidence>
<dbReference type="GO" id="GO:0005737">
    <property type="term" value="C:cytoplasm"/>
    <property type="evidence" value="ECO:0007669"/>
    <property type="project" value="TreeGrafter"/>
</dbReference>
<dbReference type="PANTHER" id="PTHR10885:SF0">
    <property type="entry name" value="ISOPENTENYL-DIPHOSPHATE DELTA-ISOMERASE"/>
    <property type="match status" value="1"/>
</dbReference>
<evidence type="ECO:0000256" key="2">
    <source>
        <dbReference type="ARBA" id="ARBA00001946"/>
    </source>
</evidence>
<evidence type="ECO:0000256" key="6">
    <source>
        <dbReference type="ARBA" id="ARBA00012057"/>
    </source>
</evidence>
<dbReference type="InterPro" id="IPR015797">
    <property type="entry name" value="NUDIX_hydrolase-like_dom_sf"/>
</dbReference>
<evidence type="ECO:0000256" key="7">
    <source>
        <dbReference type="ARBA" id="ARBA00022516"/>
    </source>
</evidence>